<feature type="compositionally biased region" description="Polar residues" evidence="5">
    <location>
        <begin position="366"/>
        <end position="379"/>
    </location>
</feature>
<keyword evidence="4" id="KW-0460">Magnesium</keyword>
<dbReference type="SUPFAM" id="SSF81631">
    <property type="entry name" value="PAP/OAS1 substrate-binding domain"/>
    <property type="match status" value="1"/>
</dbReference>
<dbReference type="PANTHER" id="PTHR23092">
    <property type="entry name" value="POLY(A) RNA POLYMERASE"/>
    <property type="match status" value="1"/>
</dbReference>
<comment type="similarity">
    <text evidence="1">Belongs to the DNA polymerase type-B-like family.</text>
</comment>
<feature type="compositionally biased region" description="Polar residues" evidence="5">
    <location>
        <begin position="334"/>
        <end position="358"/>
    </location>
</feature>
<keyword evidence="3" id="KW-0479">Metal-binding</keyword>
<organism evidence="8 9">
    <name type="scientific">Lophium mytilinum</name>
    <dbReference type="NCBI Taxonomy" id="390894"/>
    <lineage>
        <taxon>Eukaryota</taxon>
        <taxon>Fungi</taxon>
        <taxon>Dikarya</taxon>
        <taxon>Ascomycota</taxon>
        <taxon>Pezizomycotina</taxon>
        <taxon>Dothideomycetes</taxon>
        <taxon>Pleosporomycetidae</taxon>
        <taxon>Mytilinidiales</taxon>
        <taxon>Mytilinidiaceae</taxon>
        <taxon>Lophium</taxon>
    </lineage>
</organism>
<dbReference type="InterPro" id="IPR043519">
    <property type="entry name" value="NT_sf"/>
</dbReference>
<protein>
    <recommendedName>
        <fullName evidence="2">polynucleotide adenylyltransferase</fullName>
        <ecNumber evidence="2">2.7.7.19</ecNumber>
    </recommendedName>
</protein>
<evidence type="ECO:0000313" key="9">
    <source>
        <dbReference type="Proteomes" id="UP000799750"/>
    </source>
</evidence>
<dbReference type="GO" id="GO:1990817">
    <property type="term" value="F:poly(A) RNA polymerase activity"/>
    <property type="evidence" value="ECO:0007669"/>
    <property type="project" value="UniProtKB-EC"/>
</dbReference>
<dbReference type="Gene3D" id="3.30.460.10">
    <property type="entry name" value="Beta Polymerase, domain 2"/>
    <property type="match status" value="1"/>
</dbReference>
<dbReference type="Pfam" id="PF22600">
    <property type="entry name" value="MTPAP-like_central"/>
    <property type="match status" value="1"/>
</dbReference>
<feature type="compositionally biased region" description="Basic and acidic residues" evidence="5">
    <location>
        <begin position="16"/>
        <end position="31"/>
    </location>
</feature>
<feature type="compositionally biased region" description="Low complexity" evidence="5">
    <location>
        <begin position="777"/>
        <end position="790"/>
    </location>
</feature>
<dbReference type="OrthoDB" id="273917at2759"/>
<evidence type="ECO:0000256" key="5">
    <source>
        <dbReference type="SAM" id="MobiDB-lite"/>
    </source>
</evidence>
<dbReference type="SUPFAM" id="SSF101447">
    <property type="entry name" value="Formin homology 2 domain (FH2 domain)"/>
    <property type="match status" value="1"/>
</dbReference>
<reference evidence="8" key="1">
    <citation type="journal article" date="2020" name="Stud. Mycol.">
        <title>101 Dothideomycetes genomes: a test case for predicting lifestyles and emergence of pathogens.</title>
        <authorList>
            <person name="Haridas S."/>
            <person name="Albert R."/>
            <person name="Binder M."/>
            <person name="Bloem J."/>
            <person name="Labutti K."/>
            <person name="Salamov A."/>
            <person name="Andreopoulos B."/>
            <person name="Baker S."/>
            <person name="Barry K."/>
            <person name="Bills G."/>
            <person name="Bluhm B."/>
            <person name="Cannon C."/>
            <person name="Castanera R."/>
            <person name="Culley D."/>
            <person name="Daum C."/>
            <person name="Ezra D."/>
            <person name="Gonzalez J."/>
            <person name="Henrissat B."/>
            <person name="Kuo A."/>
            <person name="Liang C."/>
            <person name="Lipzen A."/>
            <person name="Lutzoni F."/>
            <person name="Magnuson J."/>
            <person name="Mondo S."/>
            <person name="Nolan M."/>
            <person name="Ohm R."/>
            <person name="Pangilinan J."/>
            <person name="Park H.-J."/>
            <person name="Ramirez L."/>
            <person name="Alfaro M."/>
            <person name="Sun H."/>
            <person name="Tritt A."/>
            <person name="Yoshinaga Y."/>
            <person name="Zwiers L.-H."/>
            <person name="Turgeon B."/>
            <person name="Goodwin S."/>
            <person name="Spatafora J."/>
            <person name="Crous P."/>
            <person name="Grigoriev I."/>
        </authorList>
    </citation>
    <scope>NUCLEOTIDE SEQUENCE</scope>
    <source>
        <strain evidence="8">CBS 269.34</strain>
    </source>
</reference>
<name>A0A6A6R9R6_9PEZI</name>
<dbReference type="InterPro" id="IPR054708">
    <property type="entry name" value="MTPAP-like_central"/>
</dbReference>
<feature type="compositionally biased region" description="Polar residues" evidence="5">
    <location>
        <begin position="766"/>
        <end position="776"/>
    </location>
</feature>
<dbReference type="Proteomes" id="UP000799750">
    <property type="component" value="Unassembled WGS sequence"/>
</dbReference>
<dbReference type="GO" id="GO:0031499">
    <property type="term" value="C:TRAMP complex"/>
    <property type="evidence" value="ECO:0007669"/>
    <property type="project" value="TreeGrafter"/>
</dbReference>
<evidence type="ECO:0000259" key="6">
    <source>
        <dbReference type="Pfam" id="PF03828"/>
    </source>
</evidence>
<dbReference type="GO" id="GO:0005730">
    <property type="term" value="C:nucleolus"/>
    <property type="evidence" value="ECO:0007669"/>
    <property type="project" value="TreeGrafter"/>
</dbReference>
<dbReference type="PANTHER" id="PTHR23092:SF15">
    <property type="entry name" value="INACTIVE NON-CANONICAL POLY(A) RNA POLYMERASE PROTEIN TRF4-2-RELATED"/>
    <property type="match status" value="1"/>
</dbReference>
<dbReference type="EMBL" id="MU004182">
    <property type="protein sequence ID" value="KAF2501236.1"/>
    <property type="molecule type" value="Genomic_DNA"/>
</dbReference>
<feature type="compositionally biased region" description="Low complexity" evidence="5">
    <location>
        <begin position="232"/>
        <end position="243"/>
    </location>
</feature>
<evidence type="ECO:0000256" key="2">
    <source>
        <dbReference type="ARBA" id="ARBA00012388"/>
    </source>
</evidence>
<feature type="region of interest" description="Disordered" evidence="5">
    <location>
        <begin position="1"/>
        <end position="127"/>
    </location>
</feature>
<feature type="compositionally biased region" description="Basic and acidic residues" evidence="5">
    <location>
        <begin position="39"/>
        <end position="56"/>
    </location>
</feature>
<evidence type="ECO:0000256" key="4">
    <source>
        <dbReference type="ARBA" id="ARBA00022842"/>
    </source>
</evidence>
<keyword evidence="9" id="KW-1185">Reference proteome</keyword>
<dbReference type="CDD" id="cd05402">
    <property type="entry name" value="NT_PAP_TUTase"/>
    <property type="match status" value="1"/>
</dbReference>
<feature type="compositionally biased region" description="Polar residues" evidence="5">
    <location>
        <begin position="264"/>
        <end position="279"/>
    </location>
</feature>
<accession>A0A6A6R9R6</accession>
<feature type="compositionally biased region" description="Polar residues" evidence="5">
    <location>
        <begin position="79"/>
        <end position="92"/>
    </location>
</feature>
<evidence type="ECO:0000259" key="7">
    <source>
        <dbReference type="Pfam" id="PF22600"/>
    </source>
</evidence>
<sequence length="816" mass="91654">MSDKYRPSARRPRRDRGREDDRPRQDSDMYRFGDANSYRPDDTYSYRPSEGSRDHYYPPPDDSYGGGPRRDQRDDFTFRSGQAPVQSYPMNNDSERPQRRRQAKNLDRVNTRWKGHGGKYNVAPHERALFQPRGSTPEQMLGMNEGSTKFLTLGNFSESEDEEHGHSAQSASEEGDGPAYKRSRLAAKEQDEGNSVPKWSNPDPYTVVPGEDISKRKRKDIVQLIRKSKISAAEAAAETNAVADNDDFISLDDAEPAPRAIPTGPSSFSHRNHLLSTYPPNAPGSATEPVNARSLGPPPSLQSKSIPPPPSSPPPPPPPPSSFPPPPPPPVVGSLNQLASQVPSSSRHEQPTLSNTQARFLPQDLQKPQGSRSAPAQEQRSMKRKRDYYELGDVIPEWTPTTPPEATAPWTVVDHSHTEDMGHWLSKEIYDFHQFVKPHDFERTIRNDLYERVRSCLVNSRHLAEGDLHCFGSYAAGLYLPTADMDLVYISRDHLDGGRARIDPKAGKLLYRIRNDLLNAGLATSCEVIAKAKVPIIKFVDQETGIKVDISFEKLDGLMTQDCFEQWKREFPIMPALVTLVKQFLLMRGLNEVRDGGLGGFSVICLVVHMLYVVPGVQSKNMVPEEHLGQLFMEFLELYGKKFNLATTVISMNPPMYLKKATYNVDGRQSKPDNITIIDPNRPTNDISGGSKNVKLIFRLFAQAHDKLQKRMAELQSNRSRFGSILEVVFAGKYSIYLGQRAHLKSIYEEYFSGVSPRHDYPAQGRQDQGHQTSGYQIQGNQNQENQNKLNRSKGPTTTKKGSSRGRQGPPRGRNR</sequence>
<evidence type="ECO:0000256" key="3">
    <source>
        <dbReference type="ARBA" id="ARBA00022723"/>
    </source>
</evidence>
<feature type="compositionally biased region" description="Low complexity" evidence="5">
    <location>
        <begin position="805"/>
        <end position="816"/>
    </location>
</feature>
<dbReference type="InterPro" id="IPR002058">
    <property type="entry name" value="PAP_assoc"/>
</dbReference>
<feature type="compositionally biased region" description="Pro residues" evidence="5">
    <location>
        <begin position="296"/>
        <end position="331"/>
    </location>
</feature>
<dbReference type="GO" id="GO:0010605">
    <property type="term" value="P:negative regulation of macromolecule metabolic process"/>
    <property type="evidence" value="ECO:0007669"/>
    <property type="project" value="UniProtKB-ARBA"/>
</dbReference>
<feature type="compositionally biased region" description="Acidic residues" evidence="5">
    <location>
        <begin position="244"/>
        <end position="255"/>
    </location>
</feature>
<dbReference type="GO" id="GO:0043634">
    <property type="term" value="P:polyadenylation-dependent ncRNA catabolic process"/>
    <property type="evidence" value="ECO:0007669"/>
    <property type="project" value="TreeGrafter"/>
</dbReference>
<feature type="domain" description="PAP-associated" evidence="6">
    <location>
        <begin position="627"/>
        <end position="685"/>
    </location>
</feature>
<dbReference type="InterPro" id="IPR045862">
    <property type="entry name" value="Trf4-like"/>
</dbReference>
<evidence type="ECO:0000313" key="8">
    <source>
        <dbReference type="EMBL" id="KAF2501236.1"/>
    </source>
</evidence>
<feature type="region of interest" description="Disordered" evidence="5">
    <location>
        <begin position="758"/>
        <end position="816"/>
    </location>
</feature>
<dbReference type="GO" id="GO:0003729">
    <property type="term" value="F:mRNA binding"/>
    <property type="evidence" value="ECO:0007669"/>
    <property type="project" value="TreeGrafter"/>
</dbReference>
<feature type="compositionally biased region" description="Basic and acidic residues" evidence="5">
    <location>
        <begin position="68"/>
        <end position="77"/>
    </location>
</feature>
<dbReference type="EC" id="2.7.7.19" evidence="2"/>
<dbReference type="GO" id="GO:0031123">
    <property type="term" value="P:RNA 3'-end processing"/>
    <property type="evidence" value="ECO:0007669"/>
    <property type="project" value="TreeGrafter"/>
</dbReference>
<proteinExistence type="inferred from homology"/>
<feature type="domain" description="Poly(A) RNA polymerase mitochondrial-like central palm" evidence="7">
    <location>
        <begin position="425"/>
        <end position="560"/>
    </location>
</feature>
<dbReference type="AlphaFoldDB" id="A0A6A6R9R6"/>
<dbReference type="Gene3D" id="1.10.1410.10">
    <property type="match status" value="1"/>
</dbReference>
<dbReference type="Pfam" id="PF03828">
    <property type="entry name" value="PAP_assoc"/>
    <property type="match status" value="1"/>
</dbReference>
<evidence type="ECO:0000256" key="1">
    <source>
        <dbReference type="ARBA" id="ARBA00008593"/>
    </source>
</evidence>
<dbReference type="SUPFAM" id="SSF81301">
    <property type="entry name" value="Nucleotidyltransferase"/>
    <property type="match status" value="1"/>
</dbReference>
<gene>
    <name evidence="8" type="ORF">BU16DRAFT_546550</name>
</gene>
<feature type="region of interest" description="Disordered" evidence="5">
    <location>
        <begin position="152"/>
        <end position="386"/>
    </location>
</feature>
<dbReference type="GO" id="GO:0046872">
    <property type="term" value="F:metal ion binding"/>
    <property type="evidence" value="ECO:0007669"/>
    <property type="project" value="UniProtKB-KW"/>
</dbReference>